<dbReference type="RefSeq" id="XP_013903171.1">
    <property type="nucleotide sequence ID" value="XM_014047717.1"/>
</dbReference>
<keyword evidence="7" id="KW-1185">Reference proteome</keyword>
<reference evidence="6 7" key="1">
    <citation type="journal article" date="2013" name="BMC Genomics">
        <title>Reconstruction of the lipid metabolism for the microalga Monoraphidium neglectum from its genome sequence reveals characteristics suitable for biofuel production.</title>
        <authorList>
            <person name="Bogen C."/>
            <person name="Al-Dilaimi A."/>
            <person name="Albersmeier A."/>
            <person name="Wichmann J."/>
            <person name="Grundmann M."/>
            <person name="Rupp O."/>
            <person name="Lauersen K.J."/>
            <person name="Blifernez-Klassen O."/>
            <person name="Kalinowski J."/>
            <person name="Goesmann A."/>
            <person name="Mussgnug J.H."/>
            <person name="Kruse O."/>
        </authorList>
    </citation>
    <scope>NUCLEOTIDE SEQUENCE [LARGE SCALE GENOMIC DNA]</scope>
    <source>
        <strain evidence="6 7">SAG 48.87</strain>
    </source>
</reference>
<sequence>MTNDSGAPVRPVDWNSMWTAKARSLRPARLARIVNSFMGVPGIVGMHGGLPPADAFPISSISFGLGPMAGGGVLDISGPKDTVAAQQYCFAPSGYEPLRARLHALTLAQQRPQGAVQVNVTCGSTYGLDVVLDLLLERGDPLLLEEYTYSHALEAQLMPKGFELLPVAMDAQGMLPSALESLLSRRRAEGLRMPRAMYVIPSGQNPTGAAMGPARRAEIYEVARRYDLVIVEDDAYSWLQYPDGEGAVPGLAGLQRERLAAGAGSRGRHSVEAGVPAAFECQSPCNSRVLTC</sequence>
<dbReference type="AlphaFoldDB" id="A0A0D2MUK5"/>
<evidence type="ECO:0000313" key="6">
    <source>
        <dbReference type="EMBL" id="KIZ04152.1"/>
    </source>
</evidence>
<name>A0A0D2MUK5_9CHLO</name>
<dbReference type="EC" id="2.6.1.57" evidence="6"/>
<dbReference type="InterPro" id="IPR050859">
    <property type="entry name" value="Class-I_PLP-dep_aminotransf"/>
</dbReference>
<gene>
    <name evidence="6" type="ORF">MNEG_3800</name>
</gene>
<dbReference type="Pfam" id="PF00155">
    <property type="entry name" value="Aminotran_1_2"/>
    <property type="match status" value="1"/>
</dbReference>
<dbReference type="EMBL" id="KK100715">
    <property type="protein sequence ID" value="KIZ04152.1"/>
    <property type="molecule type" value="Genomic_DNA"/>
</dbReference>
<evidence type="ECO:0000259" key="5">
    <source>
        <dbReference type="Pfam" id="PF00155"/>
    </source>
</evidence>
<dbReference type="GO" id="GO:1901605">
    <property type="term" value="P:alpha-amino acid metabolic process"/>
    <property type="evidence" value="ECO:0007669"/>
    <property type="project" value="TreeGrafter"/>
</dbReference>
<evidence type="ECO:0000256" key="3">
    <source>
        <dbReference type="ARBA" id="ARBA00022679"/>
    </source>
</evidence>
<organism evidence="6 7">
    <name type="scientific">Monoraphidium neglectum</name>
    <dbReference type="NCBI Taxonomy" id="145388"/>
    <lineage>
        <taxon>Eukaryota</taxon>
        <taxon>Viridiplantae</taxon>
        <taxon>Chlorophyta</taxon>
        <taxon>core chlorophytes</taxon>
        <taxon>Chlorophyceae</taxon>
        <taxon>CS clade</taxon>
        <taxon>Sphaeropleales</taxon>
        <taxon>Selenastraceae</taxon>
        <taxon>Monoraphidium</taxon>
    </lineage>
</organism>
<evidence type="ECO:0000256" key="1">
    <source>
        <dbReference type="ARBA" id="ARBA00001933"/>
    </source>
</evidence>
<dbReference type="InterPro" id="IPR015424">
    <property type="entry name" value="PyrdxlP-dep_Trfase"/>
</dbReference>
<protein>
    <submittedName>
        <fullName evidence="6">Aromatic amino acid aminotransferase I</fullName>
        <ecNumber evidence="6">2.6.1.57</ecNumber>
    </submittedName>
</protein>
<keyword evidence="3 6" id="KW-0808">Transferase</keyword>
<dbReference type="Gene3D" id="3.40.640.10">
    <property type="entry name" value="Type I PLP-dependent aspartate aminotransferase-like (Major domain)"/>
    <property type="match status" value="1"/>
</dbReference>
<dbReference type="PANTHER" id="PTHR42790:SF19">
    <property type="entry name" value="KYNURENINE_ALPHA-AMINOADIPATE AMINOTRANSFERASE, MITOCHONDRIAL"/>
    <property type="match status" value="1"/>
</dbReference>
<dbReference type="InterPro" id="IPR004839">
    <property type="entry name" value="Aminotransferase_I/II_large"/>
</dbReference>
<dbReference type="GO" id="GO:0030170">
    <property type="term" value="F:pyridoxal phosphate binding"/>
    <property type="evidence" value="ECO:0007669"/>
    <property type="project" value="InterPro"/>
</dbReference>
<dbReference type="GeneID" id="25736678"/>
<comment type="cofactor">
    <cofactor evidence="1">
        <name>pyridoxal 5'-phosphate</name>
        <dbReference type="ChEBI" id="CHEBI:597326"/>
    </cofactor>
</comment>
<proteinExistence type="predicted"/>
<dbReference type="GO" id="GO:0008483">
    <property type="term" value="F:transaminase activity"/>
    <property type="evidence" value="ECO:0007669"/>
    <property type="project" value="UniProtKB-KW"/>
</dbReference>
<dbReference type="InterPro" id="IPR015421">
    <property type="entry name" value="PyrdxlP-dep_Trfase_major"/>
</dbReference>
<accession>A0A0D2MUK5</accession>
<keyword evidence="4" id="KW-0663">Pyridoxal phosphate</keyword>
<dbReference type="Proteomes" id="UP000054498">
    <property type="component" value="Unassembled WGS sequence"/>
</dbReference>
<dbReference type="SUPFAM" id="SSF53383">
    <property type="entry name" value="PLP-dependent transferases"/>
    <property type="match status" value="1"/>
</dbReference>
<evidence type="ECO:0000256" key="4">
    <source>
        <dbReference type="ARBA" id="ARBA00022898"/>
    </source>
</evidence>
<dbReference type="PANTHER" id="PTHR42790">
    <property type="entry name" value="AMINOTRANSFERASE"/>
    <property type="match status" value="1"/>
</dbReference>
<feature type="domain" description="Aminotransferase class I/classII large" evidence="5">
    <location>
        <begin position="113"/>
        <end position="244"/>
    </location>
</feature>
<dbReference type="KEGG" id="mng:MNEG_3800"/>
<evidence type="ECO:0000313" key="7">
    <source>
        <dbReference type="Proteomes" id="UP000054498"/>
    </source>
</evidence>
<dbReference type="OrthoDB" id="691673at2759"/>
<dbReference type="STRING" id="145388.A0A0D2MUK5"/>
<keyword evidence="2 6" id="KW-0032">Aminotransferase</keyword>
<evidence type="ECO:0000256" key="2">
    <source>
        <dbReference type="ARBA" id="ARBA00022576"/>
    </source>
</evidence>